<comment type="similarity">
    <text evidence="1">Belongs to the ADIP family.</text>
</comment>
<reference evidence="3" key="2">
    <citation type="submission" date="2020-05" db="EMBL/GenBank/DDBJ databases">
        <authorList>
            <person name="Kim H.-S."/>
            <person name="Proctor R.H."/>
            <person name="Brown D.W."/>
        </authorList>
    </citation>
    <scope>NUCLEOTIDE SEQUENCE</scope>
    <source>
        <strain evidence="3">NRRL 22465</strain>
    </source>
</reference>
<evidence type="ECO:0000313" key="4">
    <source>
        <dbReference type="Proteomes" id="UP000635477"/>
    </source>
</evidence>
<sequence>MIDTDNLRTASLYINNQLLSRGLLRDGQVIDFARSATGDDNAAATMGRIVSVLNDLILRRDRDAEQRESLSTAMRTLRAENLKHTNDIVRLADKHTEAKRKLEIAEASETALKTQMKSADAAIRGLKEEVSRTKGLVAQARAACATDVRLVPLRGRLLLSGLGSRRRQTSYGS</sequence>
<accession>A0A8H4XG61</accession>
<evidence type="ECO:0000313" key="3">
    <source>
        <dbReference type="EMBL" id="KAF4972889.1"/>
    </source>
</evidence>
<dbReference type="Proteomes" id="UP000635477">
    <property type="component" value="Unassembled WGS sequence"/>
</dbReference>
<keyword evidence="4" id="KW-1185">Reference proteome</keyword>
<gene>
    <name evidence="3" type="ORF">FZEAL_9493</name>
</gene>
<protein>
    <submittedName>
        <fullName evidence="3">Uncharacterized protein</fullName>
    </submittedName>
</protein>
<evidence type="ECO:0000256" key="1">
    <source>
        <dbReference type="ARBA" id="ARBA00009291"/>
    </source>
</evidence>
<dbReference type="InterPro" id="IPR021622">
    <property type="entry name" value="Afadin/alpha-actinin-bd"/>
</dbReference>
<dbReference type="EMBL" id="JABEYC010000889">
    <property type="protein sequence ID" value="KAF4972889.1"/>
    <property type="molecule type" value="Genomic_DNA"/>
</dbReference>
<dbReference type="Pfam" id="PF11559">
    <property type="entry name" value="ADIP"/>
    <property type="match status" value="1"/>
</dbReference>
<proteinExistence type="inferred from homology"/>
<keyword evidence="2" id="KW-0175">Coiled coil</keyword>
<organism evidence="3 4">
    <name type="scientific">Fusarium zealandicum</name>
    <dbReference type="NCBI Taxonomy" id="1053134"/>
    <lineage>
        <taxon>Eukaryota</taxon>
        <taxon>Fungi</taxon>
        <taxon>Dikarya</taxon>
        <taxon>Ascomycota</taxon>
        <taxon>Pezizomycotina</taxon>
        <taxon>Sordariomycetes</taxon>
        <taxon>Hypocreomycetidae</taxon>
        <taxon>Hypocreales</taxon>
        <taxon>Nectriaceae</taxon>
        <taxon>Fusarium</taxon>
        <taxon>Fusarium staphyleae species complex</taxon>
    </lineage>
</organism>
<comment type="caution">
    <text evidence="3">The sequence shown here is derived from an EMBL/GenBank/DDBJ whole genome shotgun (WGS) entry which is preliminary data.</text>
</comment>
<dbReference type="AlphaFoldDB" id="A0A8H4XG61"/>
<reference evidence="3" key="1">
    <citation type="journal article" date="2020" name="BMC Genomics">
        <title>Correction to: Identification and distribution of gene clusters required for synthesis of sphingolipid metabolism inhibitors in diverse species of the filamentous fungus Fusarium.</title>
        <authorList>
            <person name="Kim H.S."/>
            <person name="Lohmar J.M."/>
            <person name="Busman M."/>
            <person name="Brown D.W."/>
            <person name="Naumann T.A."/>
            <person name="Divon H.H."/>
            <person name="Lysoe E."/>
            <person name="Uhlig S."/>
            <person name="Proctor R.H."/>
        </authorList>
    </citation>
    <scope>NUCLEOTIDE SEQUENCE</scope>
    <source>
        <strain evidence="3">NRRL 22465</strain>
    </source>
</reference>
<evidence type="ECO:0000256" key="2">
    <source>
        <dbReference type="ARBA" id="ARBA00023054"/>
    </source>
</evidence>
<dbReference type="OrthoDB" id="312015at2759"/>
<name>A0A8H4XG61_9HYPO</name>